<evidence type="ECO:0000313" key="2">
    <source>
        <dbReference type="EMBL" id="MDX8151892.1"/>
    </source>
</evidence>
<dbReference type="InterPro" id="IPR036188">
    <property type="entry name" value="FAD/NAD-bd_sf"/>
</dbReference>
<sequence>MSAAPDRPRVFVVGAGPSGLTAAHRLRAAGYHPVLLDRRDRVGGQIHTHREAGYLMEEGATLLPSAYRPVLRIVEELGLQDALIPAGSRVGFARDGAIHELRSEALFRDAARSPLIGPAAKLALAPLGLVNARIAKHLNYEDLSSAAAWDRETPREFCARHLGMSGDAYDYVIDATVRGVLGVRSDTISVVELFFMINNILGTTLFAFRDGYSAYVAALAAGHEVRLGATVHELVEIADGVRMTYADADGEHVEEGAAALVTIRGDRIPDLLPGYFDDPSCAAFLRGLRYTKCVVMNTGVTTPPAGVRASVTNVPESIEPGVMGFTCEHNKAPGRAPAGKGLLCFLSMTEDAERLVAEDDDTVREWFLRGAERILPGVSDTVDYTRIARWDEVIVYSRPGLYRALGDFVRRRPRGTRIELGGIFWSSSNICTATSAGERAVRDLLPVLRAGTGASTLA</sequence>
<dbReference type="InterPro" id="IPR050464">
    <property type="entry name" value="Zeta_carotene_desat/Oxidored"/>
</dbReference>
<name>A0ABU4VKL6_9ACTN</name>
<protein>
    <submittedName>
        <fullName evidence="2">NAD(P)/FAD-dependent oxidoreductase</fullName>
        <ecNumber evidence="2">1.-.-.-</ecNumber>
    </submittedName>
</protein>
<proteinExistence type="predicted"/>
<dbReference type="Gene3D" id="3.50.50.60">
    <property type="entry name" value="FAD/NAD(P)-binding domain"/>
    <property type="match status" value="1"/>
</dbReference>
<dbReference type="EMBL" id="JAXAVX010000004">
    <property type="protein sequence ID" value="MDX8151892.1"/>
    <property type="molecule type" value="Genomic_DNA"/>
</dbReference>
<keyword evidence="3" id="KW-1185">Reference proteome</keyword>
<dbReference type="PRINTS" id="PR00419">
    <property type="entry name" value="ADXRDTASE"/>
</dbReference>
<dbReference type="Gene3D" id="1.10.3110.10">
    <property type="entry name" value="protoporphyrinogen ix oxidase, domain 3"/>
    <property type="match status" value="1"/>
</dbReference>
<dbReference type="SUPFAM" id="SSF51905">
    <property type="entry name" value="FAD/NAD(P)-binding domain"/>
    <property type="match status" value="1"/>
</dbReference>
<organism evidence="2 3">
    <name type="scientific">Patulibacter brassicae</name>
    <dbReference type="NCBI Taxonomy" id="1705717"/>
    <lineage>
        <taxon>Bacteria</taxon>
        <taxon>Bacillati</taxon>
        <taxon>Actinomycetota</taxon>
        <taxon>Thermoleophilia</taxon>
        <taxon>Solirubrobacterales</taxon>
        <taxon>Patulibacteraceae</taxon>
        <taxon>Patulibacter</taxon>
    </lineage>
</organism>
<evidence type="ECO:0000259" key="1">
    <source>
        <dbReference type="Pfam" id="PF01593"/>
    </source>
</evidence>
<dbReference type="RefSeq" id="WP_319954047.1">
    <property type="nucleotide sequence ID" value="NZ_JAXAVX010000004.1"/>
</dbReference>
<dbReference type="EC" id="1.-.-.-" evidence="2"/>
<dbReference type="Proteomes" id="UP001277761">
    <property type="component" value="Unassembled WGS sequence"/>
</dbReference>
<keyword evidence="2" id="KW-0560">Oxidoreductase</keyword>
<evidence type="ECO:0000313" key="3">
    <source>
        <dbReference type="Proteomes" id="UP001277761"/>
    </source>
</evidence>
<accession>A0ABU4VKL6</accession>
<dbReference type="GO" id="GO:0016491">
    <property type="term" value="F:oxidoreductase activity"/>
    <property type="evidence" value="ECO:0007669"/>
    <property type="project" value="UniProtKB-KW"/>
</dbReference>
<dbReference type="PANTHER" id="PTHR42923">
    <property type="entry name" value="PROTOPORPHYRINOGEN OXIDASE"/>
    <property type="match status" value="1"/>
</dbReference>
<reference evidence="2 3" key="1">
    <citation type="submission" date="2023-11" db="EMBL/GenBank/DDBJ databases">
        <authorList>
            <person name="Xu M."/>
            <person name="Jiang T."/>
        </authorList>
    </citation>
    <scope>NUCLEOTIDE SEQUENCE [LARGE SCALE GENOMIC DNA]</scope>
    <source>
        <strain evidence="2 3">SD</strain>
    </source>
</reference>
<dbReference type="Gene3D" id="3.90.660.20">
    <property type="entry name" value="Protoporphyrinogen oxidase, mitochondrial, domain 2"/>
    <property type="match status" value="1"/>
</dbReference>
<feature type="domain" description="Amine oxidase" evidence="1">
    <location>
        <begin position="18"/>
        <end position="444"/>
    </location>
</feature>
<dbReference type="InterPro" id="IPR002937">
    <property type="entry name" value="Amino_oxidase"/>
</dbReference>
<gene>
    <name evidence="2" type="ORF">SK069_09840</name>
</gene>
<comment type="caution">
    <text evidence="2">The sequence shown here is derived from an EMBL/GenBank/DDBJ whole genome shotgun (WGS) entry which is preliminary data.</text>
</comment>
<dbReference type="Pfam" id="PF01593">
    <property type="entry name" value="Amino_oxidase"/>
    <property type="match status" value="1"/>
</dbReference>